<organism evidence="2 3">
    <name type="scientific">Flavobacterium frigoris</name>
    <dbReference type="NCBI Taxonomy" id="229204"/>
    <lineage>
        <taxon>Bacteria</taxon>
        <taxon>Pseudomonadati</taxon>
        <taxon>Bacteroidota</taxon>
        <taxon>Flavobacteriia</taxon>
        <taxon>Flavobacteriales</taxon>
        <taxon>Flavobacteriaceae</taxon>
        <taxon>Flavobacterium</taxon>
    </lineage>
</organism>
<feature type="chain" id="PRO_5010162134" evidence="1">
    <location>
        <begin position="29"/>
        <end position="491"/>
    </location>
</feature>
<dbReference type="AlphaFoldDB" id="A0A1H9CFY8"/>
<keyword evidence="1" id="KW-0732">Signal</keyword>
<reference evidence="3" key="1">
    <citation type="submission" date="2016-10" db="EMBL/GenBank/DDBJ databases">
        <authorList>
            <person name="Varghese N."/>
            <person name="Submissions S."/>
        </authorList>
    </citation>
    <scope>NUCLEOTIDE SEQUENCE [LARGE SCALE GENOMIC DNA]</scope>
    <source>
        <strain evidence="3">DSM 15719</strain>
    </source>
</reference>
<protein>
    <submittedName>
        <fullName evidence="2">Gliding motility-associated C-terminal domain-containing protein</fullName>
    </submittedName>
</protein>
<evidence type="ECO:0000256" key="1">
    <source>
        <dbReference type="SAM" id="SignalP"/>
    </source>
</evidence>
<dbReference type="Gene3D" id="2.60.40.10">
    <property type="entry name" value="Immunoglobulins"/>
    <property type="match status" value="1"/>
</dbReference>
<keyword evidence="3" id="KW-1185">Reference proteome</keyword>
<dbReference type="Proteomes" id="UP000183658">
    <property type="component" value="Unassembled WGS sequence"/>
</dbReference>
<dbReference type="OrthoDB" id="678019at2"/>
<name>A0A1H9CFY8_FLAFI</name>
<evidence type="ECO:0000313" key="3">
    <source>
        <dbReference type="Proteomes" id="UP000183658"/>
    </source>
</evidence>
<feature type="signal peptide" evidence="1">
    <location>
        <begin position="1"/>
        <end position="28"/>
    </location>
</feature>
<accession>A0A1H9CFY8</accession>
<dbReference type="Pfam" id="PF13585">
    <property type="entry name" value="CHU_C"/>
    <property type="match status" value="1"/>
</dbReference>
<gene>
    <name evidence="2" type="ORF">SAMN05444355_101165</name>
</gene>
<evidence type="ECO:0000313" key="2">
    <source>
        <dbReference type="EMBL" id="SEQ00115.1"/>
    </source>
</evidence>
<proteinExistence type="predicted"/>
<dbReference type="InterPro" id="IPR013783">
    <property type="entry name" value="Ig-like_fold"/>
</dbReference>
<dbReference type="EMBL" id="FOFZ01000001">
    <property type="protein sequence ID" value="SEQ00115.1"/>
    <property type="molecule type" value="Genomic_DNA"/>
</dbReference>
<sequence>MYRKTPLFFKKFFCFLFLVLPLTASLYAQMTIGKPTFLSYICANSGFNSFEVQFTFNAAGVTPTNQFIVELSDPVGNFSATPTVLYTSVAGAVSSSPATLAFAVPTTTAGEGYKLRIRSTSAAFTSPVSNSFAAYYKIQDTPFSINNFVGNATYCIGGSYVLTIDNPGTGTNDSPLKYPSLTYNWFKDNGSTLPPTKLASAAAGSYTVSTPGIYYVETNYGTCTSNSYSNRVTVSASSTSGTATIISSKGNPFCAAQGATILSATAGNNYQWSNENGVMAGANSQTFSATVAGKYAVKVDFGGCQANASIDLQNVKFASSINVSDVNTIAPGESLETVVTTDALNPTFAWYLNDVVIPGAIGNTYSVTSKGSYKVVITQTSGCVSSSELPFIVNLSFDPNPFPDVADIPNIVSPNNDGVNDTWVLPQEYVSGTNTEIMVISAQGEIVFQTNDYQNNWPDNQVDFKNVTPVFYYIITTQDKKVKKGSITVFK</sequence>